<reference evidence="4" key="1">
    <citation type="submission" date="2016-04" db="EMBL/GenBank/DDBJ databases">
        <title>Comparative genomics of biotechnologically important yeasts.</title>
        <authorList>
            <consortium name="DOE Joint Genome Institute"/>
            <person name="Riley R."/>
            <person name="Haridas S."/>
            <person name="Wolfe K.H."/>
            <person name="Lopes M.R."/>
            <person name="Hittinger C.T."/>
            <person name="Goker M."/>
            <person name="Salamov A."/>
            <person name="Wisecaver J."/>
            <person name="Long T.M."/>
            <person name="Aerts A.L."/>
            <person name="Barry K."/>
            <person name="Choi C."/>
            <person name="Clum A."/>
            <person name="Coughlan A.Y."/>
            <person name="Deshpande S."/>
            <person name="Douglass A.P."/>
            <person name="Hanson S.J."/>
            <person name="Klenk H.-P."/>
            <person name="Labutti K."/>
            <person name="Lapidus A."/>
            <person name="Lindquist E."/>
            <person name="Lipzen A."/>
            <person name="Meier-Kolthoff J.P."/>
            <person name="Ohm R.A."/>
            <person name="Otillar R.P."/>
            <person name="Pangilinan J."/>
            <person name="Peng Y."/>
            <person name="Rokas A."/>
            <person name="Rosa C.A."/>
            <person name="Scheuner C."/>
            <person name="Sibirny A.A."/>
            <person name="Slot J.C."/>
            <person name="Stielow J.B."/>
            <person name="Sun H."/>
            <person name="Kurtzman C.P."/>
            <person name="Blackwell M."/>
            <person name="Grigoriev I.V."/>
            <person name="Jeffries T.W."/>
        </authorList>
    </citation>
    <scope>NUCLEOTIDE SEQUENCE [LARGE SCALE GENOMIC DNA]</scope>
    <source>
        <strain evidence="4">NRRL YB-2248</strain>
    </source>
</reference>
<accession>A0A1E4T318</accession>
<sequence>MWLVSSCGCGCGCVWLCGCVLLCTSIDVSCFKEALVEGSLYNKAANKPVYHMSSNSSGSSTPLSYTSTSGTPPLSAAPKQKFKSQSVNSLFKRLSAEQTTNSTSVASSNKLSSSKFGQSTSTTSFEKGSKILTLRKSPGVPLNTVSSGGGDAKTVDNLWLSSSQSTLKSNNEHLDSFNHNSVILDESIPSPDEFSNKLWNGLNETVSSSSPFITRSSSHSSTFQARIPSNSNSNSNSTSRIGRNSIPTSNTWGLSDSLNQQSQQTDLFNLPSPFADLQILQPPYKSKSVPSFPLTPSYDALTSPTSTSTIHIQSKSQVGTSTSSLTASPVLWTTAPTIDDPSTSLNNSSLALNVGGMSTPTMTSRTSRFFPSPIAGDNSGVSAGSTSADLSGYSGRSFSQGFLPSSPLNMGSYNNTYSSREDSTNNGMGCGGLNVDLTSPSIDGSILQNQSLIPHNVYNNHQVLFTRLNIDSMPYIQDKQIDDDINNLSLFEGFSLGKDDHTQSKVKESVYERRLRNEPMSRKLLSRYINEDKLYDNYDDNIAEIEISIPSIPTKIKRVKTPINSSTKISKYIKTIITKPQLSTIQHHVYIASLPFDVPQPQVLTLINSAFSKFGDITHIAKYDDKPKNKVNDKENAGNDSFIRCIIVARLFNDSRTPFKSHKFVNSATGRDNKMLLFFEGYSTSSKGESTTTTPISSPSNSNNGKKWQEVQSFPEGFSSTFHRRGVNNFMFVRELQSKMIINKPSRSGGGGGGSRTTISSIETAEFRVSIPIEELGLGTSVDFNENDLMDNGNGNGNSNQSENRLKRSFVVNVDVRELENRPIPQPIPPPPPTTTTTKETKRFNGSKFVNGTHSRR</sequence>
<keyword evidence="2" id="KW-0732">Signal</keyword>
<feature type="region of interest" description="Disordered" evidence="1">
    <location>
        <begin position="54"/>
        <end position="80"/>
    </location>
</feature>
<name>A0A1E4T318_9ASCO</name>
<feature type="region of interest" description="Disordered" evidence="1">
    <location>
        <begin position="684"/>
        <end position="708"/>
    </location>
</feature>
<keyword evidence="4" id="KW-1185">Reference proteome</keyword>
<gene>
    <name evidence="3" type="ORF">CANARDRAFT_22051</name>
</gene>
<evidence type="ECO:0008006" key="5">
    <source>
        <dbReference type="Google" id="ProtNLM"/>
    </source>
</evidence>
<evidence type="ECO:0000256" key="1">
    <source>
        <dbReference type="SAM" id="MobiDB-lite"/>
    </source>
</evidence>
<feature type="compositionally biased region" description="Polar residues" evidence="1">
    <location>
        <begin position="848"/>
        <end position="857"/>
    </location>
</feature>
<dbReference type="AlphaFoldDB" id="A0A1E4T318"/>
<feature type="signal peptide" evidence="2">
    <location>
        <begin position="1"/>
        <end position="30"/>
    </location>
</feature>
<feature type="compositionally biased region" description="Low complexity" evidence="1">
    <location>
        <begin position="790"/>
        <end position="803"/>
    </location>
</feature>
<feature type="compositionally biased region" description="Polar residues" evidence="1">
    <location>
        <begin position="247"/>
        <end position="256"/>
    </location>
</feature>
<evidence type="ECO:0000313" key="4">
    <source>
        <dbReference type="Proteomes" id="UP000094801"/>
    </source>
</evidence>
<feature type="compositionally biased region" description="Low complexity" evidence="1">
    <location>
        <begin position="210"/>
        <end position="246"/>
    </location>
</feature>
<feature type="compositionally biased region" description="Low complexity" evidence="1">
    <location>
        <begin position="54"/>
        <end position="74"/>
    </location>
</feature>
<feature type="compositionally biased region" description="Low complexity" evidence="1">
    <location>
        <begin position="102"/>
        <end position="119"/>
    </location>
</feature>
<evidence type="ECO:0000256" key="2">
    <source>
        <dbReference type="SAM" id="SignalP"/>
    </source>
</evidence>
<dbReference type="STRING" id="983967.A0A1E4T318"/>
<organism evidence="3 4">
    <name type="scientific">[Candida] arabinofermentans NRRL YB-2248</name>
    <dbReference type="NCBI Taxonomy" id="983967"/>
    <lineage>
        <taxon>Eukaryota</taxon>
        <taxon>Fungi</taxon>
        <taxon>Dikarya</taxon>
        <taxon>Ascomycota</taxon>
        <taxon>Saccharomycotina</taxon>
        <taxon>Pichiomycetes</taxon>
        <taxon>Pichiales</taxon>
        <taxon>Pichiaceae</taxon>
        <taxon>Ogataea</taxon>
        <taxon>Ogataea/Candida clade</taxon>
    </lineage>
</organism>
<feature type="region of interest" description="Disordered" evidence="1">
    <location>
        <begin position="818"/>
        <end position="857"/>
    </location>
</feature>
<protein>
    <recommendedName>
        <fullName evidence="5">RRM domain-containing protein</fullName>
    </recommendedName>
</protein>
<feature type="region of interest" description="Disordered" evidence="1">
    <location>
        <begin position="210"/>
        <end position="256"/>
    </location>
</feature>
<feature type="chain" id="PRO_5009163048" description="RRM domain-containing protein" evidence="2">
    <location>
        <begin position="31"/>
        <end position="857"/>
    </location>
</feature>
<feature type="region of interest" description="Disordered" evidence="1">
    <location>
        <begin position="102"/>
        <end position="123"/>
    </location>
</feature>
<dbReference type="Proteomes" id="UP000094801">
    <property type="component" value="Unassembled WGS sequence"/>
</dbReference>
<proteinExistence type="predicted"/>
<dbReference type="EMBL" id="KV453850">
    <property type="protein sequence ID" value="ODV86143.1"/>
    <property type="molecule type" value="Genomic_DNA"/>
</dbReference>
<feature type="compositionally biased region" description="Pro residues" evidence="1">
    <location>
        <begin position="824"/>
        <end position="834"/>
    </location>
</feature>
<feature type="compositionally biased region" description="Low complexity" evidence="1">
    <location>
        <begin position="684"/>
        <end position="704"/>
    </location>
</feature>
<dbReference type="OrthoDB" id="4096847at2759"/>
<feature type="region of interest" description="Disordered" evidence="1">
    <location>
        <begin position="788"/>
        <end position="807"/>
    </location>
</feature>
<evidence type="ECO:0000313" key="3">
    <source>
        <dbReference type="EMBL" id="ODV86143.1"/>
    </source>
</evidence>